<feature type="transmembrane region" description="Helical" evidence="7">
    <location>
        <begin position="89"/>
        <end position="107"/>
    </location>
</feature>
<dbReference type="EMBL" id="JACSQL010000001">
    <property type="protein sequence ID" value="MBD7966590.1"/>
    <property type="molecule type" value="Genomic_DNA"/>
</dbReference>
<name>A0ABR8SSW1_9BACL</name>
<feature type="transmembrane region" description="Helical" evidence="7">
    <location>
        <begin position="215"/>
        <end position="238"/>
    </location>
</feature>
<dbReference type="Pfam" id="PF00892">
    <property type="entry name" value="EamA"/>
    <property type="match status" value="2"/>
</dbReference>
<protein>
    <submittedName>
        <fullName evidence="9">EamA family transporter</fullName>
    </submittedName>
</protein>
<keyword evidence="5 7" id="KW-1133">Transmembrane helix</keyword>
<feature type="transmembrane region" description="Helical" evidence="7">
    <location>
        <begin position="30"/>
        <end position="53"/>
    </location>
</feature>
<comment type="caution">
    <text evidence="9">The sequence shown here is derived from an EMBL/GenBank/DDBJ whole genome shotgun (WGS) entry which is preliminary data.</text>
</comment>
<proteinExistence type="inferred from homology"/>
<evidence type="ECO:0000256" key="7">
    <source>
        <dbReference type="SAM" id="Phobius"/>
    </source>
</evidence>
<feature type="transmembrane region" description="Helical" evidence="7">
    <location>
        <begin position="250"/>
        <end position="266"/>
    </location>
</feature>
<evidence type="ECO:0000256" key="5">
    <source>
        <dbReference type="ARBA" id="ARBA00022989"/>
    </source>
</evidence>
<keyword evidence="10" id="KW-1185">Reference proteome</keyword>
<dbReference type="SUPFAM" id="SSF103481">
    <property type="entry name" value="Multidrug resistance efflux transporter EmrE"/>
    <property type="match status" value="2"/>
</dbReference>
<evidence type="ECO:0000256" key="1">
    <source>
        <dbReference type="ARBA" id="ARBA00004651"/>
    </source>
</evidence>
<evidence type="ECO:0000313" key="10">
    <source>
        <dbReference type="Proteomes" id="UP000608071"/>
    </source>
</evidence>
<feature type="transmembrane region" description="Helical" evidence="7">
    <location>
        <begin position="65"/>
        <end position="83"/>
    </location>
</feature>
<evidence type="ECO:0000256" key="3">
    <source>
        <dbReference type="ARBA" id="ARBA00022475"/>
    </source>
</evidence>
<comment type="subcellular location">
    <subcellularLocation>
        <location evidence="1">Cell membrane</location>
        <topology evidence="1">Multi-pass membrane protein</topology>
    </subcellularLocation>
</comment>
<accession>A0ABR8SSW1</accession>
<comment type="similarity">
    <text evidence="2">Belongs to the EamA transporter family.</text>
</comment>
<evidence type="ECO:0000256" key="4">
    <source>
        <dbReference type="ARBA" id="ARBA00022692"/>
    </source>
</evidence>
<evidence type="ECO:0000256" key="2">
    <source>
        <dbReference type="ARBA" id="ARBA00007362"/>
    </source>
</evidence>
<evidence type="ECO:0000313" key="9">
    <source>
        <dbReference type="EMBL" id="MBD7966590.1"/>
    </source>
</evidence>
<feature type="domain" description="EamA" evidence="8">
    <location>
        <begin position="10"/>
        <end position="136"/>
    </location>
</feature>
<reference evidence="9 10" key="1">
    <citation type="submission" date="2020-08" db="EMBL/GenBank/DDBJ databases">
        <title>A Genomic Blueprint of the Chicken Gut Microbiome.</title>
        <authorList>
            <person name="Gilroy R."/>
            <person name="Ravi A."/>
            <person name="Getino M."/>
            <person name="Pursley I."/>
            <person name="Horton D.L."/>
            <person name="Alikhan N.-F."/>
            <person name="Baker D."/>
            <person name="Gharbi K."/>
            <person name="Hall N."/>
            <person name="Watson M."/>
            <person name="Adriaenssens E.M."/>
            <person name="Foster-Nyarko E."/>
            <person name="Jarju S."/>
            <person name="Secka A."/>
            <person name="Antonio M."/>
            <person name="Oren A."/>
            <person name="Chaudhuri R."/>
            <person name="La Ragione R.M."/>
            <person name="Hildebrand F."/>
            <person name="Pallen M.J."/>
        </authorList>
    </citation>
    <scope>NUCLEOTIDE SEQUENCE [LARGE SCALE GENOMIC DNA]</scope>
    <source>
        <strain evidence="9 10">Sa2BVA9</strain>
    </source>
</reference>
<keyword evidence="3" id="KW-1003">Cell membrane</keyword>
<feature type="transmembrane region" description="Helical" evidence="7">
    <location>
        <begin position="272"/>
        <end position="290"/>
    </location>
</feature>
<keyword evidence="6 7" id="KW-0472">Membrane</keyword>
<evidence type="ECO:0000259" key="8">
    <source>
        <dbReference type="Pfam" id="PF00892"/>
    </source>
</evidence>
<dbReference type="InterPro" id="IPR037185">
    <property type="entry name" value="EmrE-like"/>
</dbReference>
<dbReference type="InterPro" id="IPR050638">
    <property type="entry name" value="AA-Vitamin_Transporters"/>
</dbReference>
<dbReference type="InterPro" id="IPR000620">
    <property type="entry name" value="EamA_dom"/>
</dbReference>
<gene>
    <name evidence="9" type="ORF">H9647_00785</name>
</gene>
<feature type="domain" description="EamA" evidence="8">
    <location>
        <begin position="150"/>
        <end position="289"/>
    </location>
</feature>
<dbReference type="PANTHER" id="PTHR32322:SF18">
    <property type="entry name" value="S-ADENOSYLMETHIONINE_S-ADENOSYLHOMOCYSTEINE TRANSPORTER"/>
    <property type="match status" value="1"/>
</dbReference>
<keyword evidence="4 7" id="KW-0812">Transmembrane</keyword>
<dbReference type="PANTHER" id="PTHR32322">
    <property type="entry name" value="INNER MEMBRANE TRANSPORTER"/>
    <property type="match status" value="1"/>
</dbReference>
<sequence length="317" mass="34259">MKRLLTAYTVMCLIFGTTFLAIKIGNDAGVPPFFAAGVRFTLAGSLLFLFCLWRKTTTLSLLWRKEVLIIGSCLTFLTFAGLYYGEKYISSGVAAVLSATGPLMIIWIQSAMTKKRPHVLSALGCMTAFAGVVLILVPELSIQAGGMWLAGAVAVLIGEIFYASGSVYSGRTASRLREHASIAVNGVQMLYGGVMLLLLSAITEQPKVEVLFHPSAAGSVLYLTVFGSMIGHSLFYYLVTRTNPLFPSTWLYISPMIALGIGMFFYGEHVSWLTLFGSVIIIGGLILANWHTLKGLLQTKKEIKAVGSNQISTETAS</sequence>
<feature type="transmembrane region" description="Helical" evidence="7">
    <location>
        <begin position="119"/>
        <end position="137"/>
    </location>
</feature>
<feature type="transmembrane region" description="Helical" evidence="7">
    <location>
        <begin position="149"/>
        <end position="170"/>
    </location>
</feature>
<dbReference type="Proteomes" id="UP000608071">
    <property type="component" value="Unassembled WGS sequence"/>
</dbReference>
<feature type="transmembrane region" description="Helical" evidence="7">
    <location>
        <begin position="182"/>
        <end position="203"/>
    </location>
</feature>
<organism evidence="9 10">
    <name type="scientific">Paenibacillus gallinarum</name>
    <dbReference type="NCBI Taxonomy" id="2762232"/>
    <lineage>
        <taxon>Bacteria</taxon>
        <taxon>Bacillati</taxon>
        <taxon>Bacillota</taxon>
        <taxon>Bacilli</taxon>
        <taxon>Bacillales</taxon>
        <taxon>Paenibacillaceae</taxon>
        <taxon>Paenibacillus</taxon>
    </lineage>
</organism>
<evidence type="ECO:0000256" key="6">
    <source>
        <dbReference type="ARBA" id="ARBA00023136"/>
    </source>
</evidence>